<keyword evidence="2 5" id="KW-0812">Transmembrane</keyword>
<keyword evidence="3 5" id="KW-1133">Transmembrane helix</keyword>
<evidence type="ECO:0000259" key="6">
    <source>
        <dbReference type="Pfam" id="PF04932"/>
    </source>
</evidence>
<evidence type="ECO:0000256" key="5">
    <source>
        <dbReference type="SAM" id="Phobius"/>
    </source>
</evidence>
<keyword evidence="8" id="KW-1185">Reference proteome</keyword>
<feature type="transmembrane region" description="Helical" evidence="5">
    <location>
        <begin position="229"/>
        <end position="247"/>
    </location>
</feature>
<dbReference type="InterPro" id="IPR007016">
    <property type="entry name" value="O-antigen_ligase-rel_domated"/>
</dbReference>
<feature type="transmembrane region" description="Helical" evidence="5">
    <location>
        <begin position="453"/>
        <end position="472"/>
    </location>
</feature>
<sequence>MPRGKKNILNYLIIVLWILAIPAIAYISSLDYKISVAVFAGVVGLVVAVISLLNYRAGYYILITVSLSVHALERMSGAELPVGIFLDGLLLTILMGIIFDKKVRTKSNIDYLRDPLLLILYLYTCYLLIQCFNPNMFSMQGWVVYIRVFIRNLIFLFITMRMINSWQDVHAFFKFWLTISTLAALYGCLQQIVGLLPFEQAYINRYPDKFITVMIQGRPRIFSFMADPAAFGVLMACGAIIGMVLLTAGREVISMQKKCLLLFMTGVHLLALGFSGTRTAYVMLPMGLMLFFLVNLHNRNTIIAACISVMGMLALLFGPFYGNATVVRIRSAFVGTKDESLNLRDVNRHSVQPYIYAHPIGGGIMTTGNDGTLFNPGHPLAGFQTDSGYLHTVLELGWIGLIIICLYMYIGLQYAVSNYFKNDDPLNKLLLIGIASVMFAIIVAQYAQEAAGLVETSLFLNALLAISVKIKYNLNNSKQ</sequence>
<dbReference type="OrthoDB" id="783093at2"/>
<accession>A0A2P8HCA4</accession>
<feature type="transmembrane region" description="Helical" evidence="5">
    <location>
        <begin position="303"/>
        <end position="321"/>
    </location>
</feature>
<feature type="transmembrane region" description="Helical" evidence="5">
    <location>
        <begin position="429"/>
        <end position="447"/>
    </location>
</feature>
<comment type="subcellular location">
    <subcellularLocation>
        <location evidence="1">Membrane</location>
        <topology evidence="1">Multi-pass membrane protein</topology>
    </subcellularLocation>
</comment>
<evidence type="ECO:0000313" key="8">
    <source>
        <dbReference type="Proteomes" id="UP000240971"/>
    </source>
</evidence>
<comment type="caution">
    <text evidence="7">The sequence shown here is derived from an EMBL/GenBank/DDBJ whole genome shotgun (WGS) entry which is preliminary data.</text>
</comment>
<dbReference type="PANTHER" id="PTHR37422:SF13">
    <property type="entry name" value="LIPOPOLYSACCHARIDE BIOSYNTHESIS PROTEIN PA4999-RELATED"/>
    <property type="match status" value="1"/>
</dbReference>
<dbReference type="GO" id="GO:0016020">
    <property type="term" value="C:membrane"/>
    <property type="evidence" value="ECO:0007669"/>
    <property type="project" value="UniProtKB-SubCell"/>
</dbReference>
<feature type="transmembrane region" description="Helical" evidence="5">
    <location>
        <begin position="111"/>
        <end position="129"/>
    </location>
</feature>
<dbReference type="RefSeq" id="WP_106530731.1">
    <property type="nucleotide sequence ID" value="NZ_PYAW01000007.1"/>
</dbReference>
<evidence type="ECO:0000256" key="4">
    <source>
        <dbReference type="ARBA" id="ARBA00023136"/>
    </source>
</evidence>
<feature type="domain" description="O-antigen ligase-related" evidence="6">
    <location>
        <begin position="269"/>
        <end position="404"/>
    </location>
</feature>
<protein>
    <submittedName>
        <fullName evidence="7">O-antigen ligase-like membrane protein</fullName>
    </submittedName>
</protein>
<dbReference type="AlphaFoldDB" id="A0A2P8HCA4"/>
<feature type="transmembrane region" description="Helical" evidence="5">
    <location>
        <begin position="9"/>
        <end position="28"/>
    </location>
</feature>
<feature type="transmembrane region" description="Helical" evidence="5">
    <location>
        <begin position="59"/>
        <end position="76"/>
    </location>
</feature>
<dbReference type="InterPro" id="IPR051533">
    <property type="entry name" value="WaaL-like"/>
</dbReference>
<name>A0A2P8HCA4_CHINA</name>
<evidence type="ECO:0000313" key="7">
    <source>
        <dbReference type="EMBL" id="PSL43751.1"/>
    </source>
</evidence>
<dbReference type="PANTHER" id="PTHR37422">
    <property type="entry name" value="TEICHURONIC ACID BIOSYNTHESIS PROTEIN TUAE"/>
    <property type="match status" value="1"/>
</dbReference>
<dbReference type="EMBL" id="PYAW01000007">
    <property type="protein sequence ID" value="PSL43751.1"/>
    <property type="molecule type" value="Genomic_DNA"/>
</dbReference>
<keyword evidence="4 5" id="KW-0472">Membrane</keyword>
<feature type="transmembrane region" description="Helical" evidence="5">
    <location>
        <begin position="34"/>
        <end position="52"/>
    </location>
</feature>
<feature type="transmembrane region" description="Helical" evidence="5">
    <location>
        <begin position="141"/>
        <end position="163"/>
    </location>
</feature>
<dbReference type="Pfam" id="PF04932">
    <property type="entry name" value="Wzy_C"/>
    <property type="match status" value="1"/>
</dbReference>
<evidence type="ECO:0000256" key="1">
    <source>
        <dbReference type="ARBA" id="ARBA00004141"/>
    </source>
</evidence>
<feature type="transmembrane region" description="Helical" evidence="5">
    <location>
        <begin position="82"/>
        <end position="99"/>
    </location>
</feature>
<dbReference type="GO" id="GO:0016874">
    <property type="term" value="F:ligase activity"/>
    <property type="evidence" value="ECO:0007669"/>
    <property type="project" value="UniProtKB-KW"/>
</dbReference>
<feature type="transmembrane region" description="Helical" evidence="5">
    <location>
        <begin position="259"/>
        <end position="274"/>
    </location>
</feature>
<feature type="transmembrane region" description="Helical" evidence="5">
    <location>
        <begin position="175"/>
        <end position="198"/>
    </location>
</feature>
<proteinExistence type="predicted"/>
<evidence type="ECO:0000256" key="3">
    <source>
        <dbReference type="ARBA" id="ARBA00022989"/>
    </source>
</evidence>
<reference evidence="7 8" key="1">
    <citation type="submission" date="2018-03" db="EMBL/GenBank/DDBJ databases">
        <title>Genomic Encyclopedia of Archaeal and Bacterial Type Strains, Phase II (KMG-II): from individual species to whole genera.</title>
        <authorList>
            <person name="Goeker M."/>
        </authorList>
    </citation>
    <scope>NUCLEOTIDE SEQUENCE [LARGE SCALE GENOMIC DNA]</scope>
    <source>
        <strain evidence="7 8">DSM 24859</strain>
    </source>
</reference>
<gene>
    <name evidence="7" type="ORF">CLV51_10761</name>
</gene>
<evidence type="ECO:0000256" key="2">
    <source>
        <dbReference type="ARBA" id="ARBA00022692"/>
    </source>
</evidence>
<feature type="transmembrane region" description="Helical" evidence="5">
    <location>
        <begin position="396"/>
        <end position="417"/>
    </location>
</feature>
<dbReference type="Proteomes" id="UP000240971">
    <property type="component" value="Unassembled WGS sequence"/>
</dbReference>
<organism evidence="7 8">
    <name type="scientific">Chitinophaga niastensis</name>
    <dbReference type="NCBI Taxonomy" id="536980"/>
    <lineage>
        <taxon>Bacteria</taxon>
        <taxon>Pseudomonadati</taxon>
        <taxon>Bacteroidota</taxon>
        <taxon>Chitinophagia</taxon>
        <taxon>Chitinophagales</taxon>
        <taxon>Chitinophagaceae</taxon>
        <taxon>Chitinophaga</taxon>
    </lineage>
</organism>
<keyword evidence="7" id="KW-0436">Ligase</keyword>